<name>A0A7C4NP00_STAMA</name>
<organism evidence="1">
    <name type="scientific">Staphylothermus marinus</name>
    <dbReference type="NCBI Taxonomy" id="2280"/>
    <lineage>
        <taxon>Archaea</taxon>
        <taxon>Thermoproteota</taxon>
        <taxon>Thermoprotei</taxon>
        <taxon>Desulfurococcales</taxon>
        <taxon>Desulfurococcaceae</taxon>
        <taxon>Staphylothermus</taxon>
    </lineage>
</organism>
<sequence length="65" mass="7587">MLNSAIILLWFRDAYLRRELAFLGSKQIRTPLSVDSPIQWIAQSRNITLLIHIFTLAKHTLKPKQ</sequence>
<dbReference type="AlphaFoldDB" id="A0A7C4NP00"/>
<reference evidence="1" key="1">
    <citation type="journal article" date="2020" name="mSystems">
        <title>Genome- and Community-Level Interaction Insights into Carbon Utilization and Element Cycling Functions of Hydrothermarchaeota in Hydrothermal Sediment.</title>
        <authorList>
            <person name="Zhou Z."/>
            <person name="Liu Y."/>
            <person name="Xu W."/>
            <person name="Pan J."/>
            <person name="Luo Z.H."/>
            <person name="Li M."/>
        </authorList>
    </citation>
    <scope>NUCLEOTIDE SEQUENCE [LARGE SCALE GENOMIC DNA]</scope>
    <source>
        <strain evidence="1">SpSt-648</strain>
    </source>
</reference>
<evidence type="ECO:0000313" key="1">
    <source>
        <dbReference type="EMBL" id="HGQ73569.1"/>
    </source>
</evidence>
<gene>
    <name evidence="1" type="ORF">ENU20_00620</name>
</gene>
<protein>
    <submittedName>
        <fullName evidence="1">Uncharacterized protein</fullName>
    </submittedName>
</protein>
<proteinExistence type="predicted"/>
<dbReference type="EMBL" id="DTBP01000008">
    <property type="protein sequence ID" value="HGQ73569.1"/>
    <property type="molecule type" value="Genomic_DNA"/>
</dbReference>
<accession>A0A7C4NP00</accession>
<comment type="caution">
    <text evidence="1">The sequence shown here is derived from an EMBL/GenBank/DDBJ whole genome shotgun (WGS) entry which is preliminary data.</text>
</comment>